<proteinExistence type="predicted"/>
<dbReference type="Proteomes" id="UP000228497">
    <property type="component" value="Unassembled WGS sequence"/>
</dbReference>
<reference evidence="2" key="1">
    <citation type="submission" date="2017-09" db="EMBL/GenBank/DDBJ databases">
        <title>Depth-based differentiation of microbial function through sediment-hosted aquifers and enrichment of novel symbionts in the deep terrestrial subsurface.</title>
        <authorList>
            <person name="Probst A.J."/>
            <person name="Ladd B."/>
            <person name="Jarett J.K."/>
            <person name="Geller-Mcgrath D.E."/>
            <person name="Sieber C.M.K."/>
            <person name="Emerson J.B."/>
            <person name="Anantharaman K."/>
            <person name="Thomas B.C."/>
            <person name="Malmstrom R."/>
            <person name="Stieglmeier M."/>
            <person name="Klingl A."/>
            <person name="Woyke T."/>
            <person name="Ryan C.M."/>
            <person name="Banfield J.F."/>
        </authorList>
    </citation>
    <scope>NUCLEOTIDE SEQUENCE [LARGE SCALE GENOMIC DNA]</scope>
</reference>
<protein>
    <submittedName>
        <fullName evidence="1">Uncharacterized protein</fullName>
    </submittedName>
</protein>
<accession>A0A2M7FCR1</accession>
<name>A0A2M7FCR1_9BACT</name>
<sequence>MSIGSDIKEVLEEIGIQYTIFPGGDLVNGISGEYGIDKINVLTTRPFFNEYVKTLMISYDSQLNNGDLIEISGENRYLIVSLDNFHVEGSTYKRIGTLYKANTSGEFRRRSTTMISGGVPLHSYAQREVSGGYVLSQAWETLLPYDAYSLLTTFSIEKLDEDAPEGAILERAYQLYTLSAYGIRELDQYVIGADKYVINAVHPYKYAGLVVCTVSVDQRE</sequence>
<dbReference type="AlphaFoldDB" id="A0A2M7FCR1"/>
<evidence type="ECO:0000313" key="1">
    <source>
        <dbReference type="EMBL" id="PIV87272.1"/>
    </source>
</evidence>
<comment type="caution">
    <text evidence="1">The sequence shown here is derived from an EMBL/GenBank/DDBJ whole genome shotgun (WGS) entry which is preliminary data.</text>
</comment>
<organism evidence="1 2">
    <name type="scientific">Candidatus Kaiserbacteria bacterium CG17_big_fil_post_rev_8_21_14_2_50_51_7</name>
    <dbReference type="NCBI Taxonomy" id="1974613"/>
    <lineage>
        <taxon>Bacteria</taxon>
        <taxon>Candidatus Kaiseribacteriota</taxon>
    </lineage>
</organism>
<evidence type="ECO:0000313" key="2">
    <source>
        <dbReference type="Proteomes" id="UP000228497"/>
    </source>
</evidence>
<gene>
    <name evidence="1" type="ORF">COW49_00465</name>
</gene>
<dbReference type="EMBL" id="PFFD01000020">
    <property type="protein sequence ID" value="PIV87272.1"/>
    <property type="molecule type" value="Genomic_DNA"/>
</dbReference>